<feature type="region of interest" description="Disordered" evidence="1">
    <location>
        <begin position="1"/>
        <end position="23"/>
    </location>
</feature>
<dbReference type="EMBL" id="JARIHO010000002">
    <property type="protein sequence ID" value="KAJ7366872.1"/>
    <property type="molecule type" value="Genomic_DNA"/>
</dbReference>
<proteinExistence type="predicted"/>
<reference evidence="2" key="1">
    <citation type="submission" date="2023-03" db="EMBL/GenBank/DDBJ databases">
        <title>Massive genome expansion in bonnet fungi (Mycena s.s.) driven by repeated elements and novel gene families across ecological guilds.</title>
        <authorList>
            <consortium name="Lawrence Berkeley National Laboratory"/>
            <person name="Harder C.B."/>
            <person name="Miyauchi S."/>
            <person name="Viragh M."/>
            <person name="Kuo A."/>
            <person name="Thoen E."/>
            <person name="Andreopoulos B."/>
            <person name="Lu D."/>
            <person name="Skrede I."/>
            <person name="Drula E."/>
            <person name="Henrissat B."/>
            <person name="Morin E."/>
            <person name="Kohler A."/>
            <person name="Barry K."/>
            <person name="LaButti K."/>
            <person name="Morin E."/>
            <person name="Salamov A."/>
            <person name="Lipzen A."/>
            <person name="Mereny Z."/>
            <person name="Hegedus B."/>
            <person name="Baldrian P."/>
            <person name="Stursova M."/>
            <person name="Weitz H."/>
            <person name="Taylor A."/>
            <person name="Grigoriev I.V."/>
            <person name="Nagy L.G."/>
            <person name="Martin F."/>
            <person name="Kauserud H."/>
        </authorList>
    </citation>
    <scope>NUCLEOTIDE SEQUENCE</scope>
    <source>
        <strain evidence="2">CBHHK002</strain>
    </source>
</reference>
<evidence type="ECO:0000313" key="2">
    <source>
        <dbReference type="EMBL" id="KAJ7366872.1"/>
    </source>
</evidence>
<comment type="caution">
    <text evidence="2">The sequence shown here is derived from an EMBL/GenBank/DDBJ whole genome shotgun (WGS) entry which is preliminary data.</text>
</comment>
<evidence type="ECO:0000256" key="1">
    <source>
        <dbReference type="SAM" id="MobiDB-lite"/>
    </source>
</evidence>
<sequence>MEPGNTDLNAGSTDSTDPNATVRSHPSLTELFVEFDGTVSNLDFMISWRRRFTQHIVDNRTLLEPVMLSWAQHHTSSPEANALNLIVDAFIDIQMFARAQEEDSVSICLENLRDQLDFHRYGSTNTQTKQRNLPAEWQLVDWDSDLTSLASDGPENPPPSKKPRIDSQQAFRTLDCLPIRGRNTREWNRHLGATPEIWTEKIKWWRDTMERALLSQSSFEHPESPLSSAILYDSMVLVLRELRHVDKKIYLQESWLLAVKESGFGRVCTQICQSKNLVHWKNLHVADLLRKNCIQDSIRLIQLRWTPPDEIKSWTPRAVGRQVGKNV</sequence>
<gene>
    <name evidence="2" type="ORF">DFH08DRAFT_835741</name>
</gene>
<dbReference type="AlphaFoldDB" id="A0AAD7F2Y8"/>
<accession>A0AAD7F2Y8</accession>
<evidence type="ECO:0000313" key="3">
    <source>
        <dbReference type="Proteomes" id="UP001218218"/>
    </source>
</evidence>
<protein>
    <submittedName>
        <fullName evidence="2">Uncharacterized protein</fullName>
    </submittedName>
</protein>
<name>A0AAD7F2Y8_9AGAR</name>
<feature type="region of interest" description="Disordered" evidence="1">
    <location>
        <begin position="148"/>
        <end position="167"/>
    </location>
</feature>
<dbReference type="Proteomes" id="UP001218218">
    <property type="component" value="Unassembled WGS sequence"/>
</dbReference>
<organism evidence="2 3">
    <name type="scientific">Mycena albidolilacea</name>
    <dbReference type="NCBI Taxonomy" id="1033008"/>
    <lineage>
        <taxon>Eukaryota</taxon>
        <taxon>Fungi</taxon>
        <taxon>Dikarya</taxon>
        <taxon>Basidiomycota</taxon>
        <taxon>Agaricomycotina</taxon>
        <taxon>Agaricomycetes</taxon>
        <taxon>Agaricomycetidae</taxon>
        <taxon>Agaricales</taxon>
        <taxon>Marasmiineae</taxon>
        <taxon>Mycenaceae</taxon>
        <taxon>Mycena</taxon>
    </lineage>
</organism>
<keyword evidence="3" id="KW-1185">Reference proteome</keyword>